<reference evidence="2" key="1">
    <citation type="submission" date="2021-01" db="EMBL/GenBank/DDBJ databases">
        <authorList>
            <person name="Corre E."/>
            <person name="Pelletier E."/>
            <person name="Niang G."/>
            <person name="Scheremetjew M."/>
            <person name="Finn R."/>
            <person name="Kale V."/>
            <person name="Holt S."/>
            <person name="Cochrane G."/>
            <person name="Meng A."/>
            <person name="Brown T."/>
            <person name="Cohen L."/>
        </authorList>
    </citation>
    <scope>NUCLEOTIDE SEQUENCE</scope>
    <source>
        <strain evidence="2">Ms1</strain>
    </source>
</reference>
<name>A0A7S1CKK4_9STRA</name>
<protein>
    <submittedName>
        <fullName evidence="2">Uncharacterized protein</fullName>
    </submittedName>
</protein>
<evidence type="ECO:0000313" key="2">
    <source>
        <dbReference type="EMBL" id="CAD8921852.1"/>
    </source>
</evidence>
<organism evidence="2">
    <name type="scientific">Bicosoecida sp. CB-2014</name>
    <dbReference type="NCBI Taxonomy" id="1486930"/>
    <lineage>
        <taxon>Eukaryota</taxon>
        <taxon>Sar</taxon>
        <taxon>Stramenopiles</taxon>
        <taxon>Bigyra</taxon>
        <taxon>Opalozoa</taxon>
        <taxon>Bicosoecida</taxon>
    </lineage>
</organism>
<proteinExistence type="predicted"/>
<dbReference type="AlphaFoldDB" id="A0A7S1CKK4"/>
<sequence length="122" mass="12795">MSAVRPVCTDDPSVLPAALAVPVRLLSLLSPPLLLLPLSSSSVSLLLSSPPPASDARNRRRSLTVRSVPALPPPAPPRADLVNTDSCFLACAAFDRRAATTGELSDLRNTLAATADTTRMPR</sequence>
<feature type="region of interest" description="Disordered" evidence="1">
    <location>
        <begin position="44"/>
        <end position="77"/>
    </location>
</feature>
<dbReference type="EMBL" id="HBFS01022512">
    <property type="protein sequence ID" value="CAD8921852.1"/>
    <property type="molecule type" value="Transcribed_RNA"/>
</dbReference>
<evidence type="ECO:0000256" key="1">
    <source>
        <dbReference type="SAM" id="MobiDB-lite"/>
    </source>
</evidence>
<accession>A0A7S1CKK4</accession>
<gene>
    <name evidence="2" type="ORF">BSP0115_LOCUS15114</name>
</gene>